<dbReference type="InterPro" id="IPR036890">
    <property type="entry name" value="HATPase_C_sf"/>
</dbReference>
<name>A0ABV4XWE3_9CYAN</name>
<organism evidence="3 4">
    <name type="scientific">Floridaenema flaviceps BLCC-F50</name>
    <dbReference type="NCBI Taxonomy" id="3153642"/>
    <lineage>
        <taxon>Bacteria</taxon>
        <taxon>Bacillati</taxon>
        <taxon>Cyanobacteriota</taxon>
        <taxon>Cyanophyceae</taxon>
        <taxon>Oscillatoriophycideae</taxon>
        <taxon>Aerosakkonematales</taxon>
        <taxon>Aerosakkonemataceae</taxon>
        <taxon>Floridanema</taxon>
        <taxon>Floridanema flaviceps</taxon>
    </lineage>
</organism>
<keyword evidence="1" id="KW-1133">Transmembrane helix</keyword>
<evidence type="ECO:0000259" key="2">
    <source>
        <dbReference type="SMART" id="SM01080"/>
    </source>
</evidence>
<proteinExistence type="predicted"/>
<reference evidence="3 4" key="1">
    <citation type="submission" date="2024-09" db="EMBL/GenBank/DDBJ databases">
        <title>Floridaenema gen nov. (Aerosakkonemataceae, Aerosakkonematales ord. nov., Cyanobacteria) from benthic tropical and subtropical fresh waters, with the description of four new species.</title>
        <authorList>
            <person name="Moretto J.A."/>
            <person name="Berthold D.E."/>
            <person name="Lefler F.W."/>
            <person name="Huang I.-S."/>
            <person name="Laughinghouse H. IV."/>
        </authorList>
    </citation>
    <scope>NUCLEOTIDE SEQUENCE [LARGE SCALE GENOMIC DNA]</scope>
    <source>
        <strain evidence="3 4">BLCC-F50</strain>
    </source>
</reference>
<dbReference type="Pfam" id="PF05226">
    <property type="entry name" value="CHASE2"/>
    <property type="match status" value="1"/>
</dbReference>
<evidence type="ECO:0000313" key="3">
    <source>
        <dbReference type="EMBL" id="MFB2895850.1"/>
    </source>
</evidence>
<evidence type="ECO:0000256" key="1">
    <source>
        <dbReference type="SAM" id="Phobius"/>
    </source>
</evidence>
<sequence>MGDGFVKKIKEGITGDRIVSILPGLVTIALVIIARLTGTLQPLEWLAFDNFLRLRPSEPIDERILIVGIDEEDITKIGSYPIPDRQIAELLRKLQTYQPAVIGLDIFRDLPVEPGHAEIVATFKNMNNLVAIEKILPKKVSPPPNLPPEQVGFADAILDDDGRLRRSLLQIRKNKINRLSFTIKLARAYLLNKGINFENNYQKIQFGKIELPRLNSNSGGYVSADTGGIQILLNYGSGKKRFRIVSLNDIKSGRVNPNWIRDRIVIIGVTAPSAKDIISTNATRSNSHAPGLIYGVEVQAHAVSQVISAVLDGRPFLQVWSDKWEYLWIIVWGILGIAFGRISRFPLINLLSISFTSIVFVVVSYLFLIWGWWVPVVPTFLVFIINSIGFGLTSFYQYDLGLKARISDRQQLIDSTFDAIHNGPLQTLAKLLKTAKDKELSQDDLLSELGYLNQELRAIYEFMQRQRLSDENTFHLGNNLELNLQISLHEILYQVYSHTLERDLPCFKTLKFKIRTFDIIDDRSLTIEQKQGICRFLEEALCNVGKHAQGVTRLVVTYTQKDGWYILSITDNGQGNPYLKNEGRGTQQSQNLARQLRGKFERVTLSPKGTLCQLTWPAKRRFW</sequence>
<comment type="caution">
    <text evidence="3">The sequence shown here is derived from an EMBL/GenBank/DDBJ whole genome shotgun (WGS) entry which is preliminary data.</text>
</comment>
<feature type="transmembrane region" description="Helical" evidence="1">
    <location>
        <begin position="326"/>
        <end position="343"/>
    </location>
</feature>
<dbReference type="RefSeq" id="WP_413265485.1">
    <property type="nucleotide sequence ID" value="NZ_JBHFNR010000172.1"/>
</dbReference>
<dbReference type="Proteomes" id="UP001576784">
    <property type="component" value="Unassembled WGS sequence"/>
</dbReference>
<protein>
    <submittedName>
        <fullName evidence="3">CHASE2 domain-containing protein</fullName>
    </submittedName>
</protein>
<dbReference type="EMBL" id="JBHFNR010000172">
    <property type="protein sequence ID" value="MFB2895850.1"/>
    <property type="molecule type" value="Genomic_DNA"/>
</dbReference>
<gene>
    <name evidence="3" type="ORF">ACE1CI_23320</name>
</gene>
<dbReference type="InterPro" id="IPR007890">
    <property type="entry name" value="CHASE2"/>
</dbReference>
<evidence type="ECO:0000313" key="4">
    <source>
        <dbReference type="Proteomes" id="UP001576784"/>
    </source>
</evidence>
<dbReference type="Gene3D" id="3.30.565.10">
    <property type="entry name" value="Histidine kinase-like ATPase, C-terminal domain"/>
    <property type="match status" value="1"/>
</dbReference>
<dbReference type="SMART" id="SM01080">
    <property type="entry name" value="CHASE2"/>
    <property type="match status" value="1"/>
</dbReference>
<keyword evidence="4" id="KW-1185">Reference proteome</keyword>
<keyword evidence="1" id="KW-0812">Transmembrane</keyword>
<feature type="transmembrane region" description="Helical" evidence="1">
    <location>
        <begin position="379"/>
        <end position="398"/>
    </location>
</feature>
<dbReference type="SUPFAM" id="SSF55874">
    <property type="entry name" value="ATPase domain of HSP90 chaperone/DNA topoisomerase II/histidine kinase"/>
    <property type="match status" value="1"/>
</dbReference>
<feature type="transmembrane region" description="Helical" evidence="1">
    <location>
        <begin position="350"/>
        <end position="373"/>
    </location>
</feature>
<accession>A0ABV4XWE3</accession>
<feature type="domain" description="CHASE2" evidence="2">
    <location>
        <begin position="40"/>
        <end position="339"/>
    </location>
</feature>
<keyword evidence="1" id="KW-0472">Membrane</keyword>